<evidence type="ECO:0000313" key="4">
    <source>
        <dbReference type="Proteomes" id="UP000307378"/>
    </source>
</evidence>
<dbReference type="Proteomes" id="UP000307378">
    <property type="component" value="Unassembled WGS sequence"/>
</dbReference>
<name>A0A4S8PVB2_9HYPH</name>
<evidence type="ECO:0000256" key="1">
    <source>
        <dbReference type="ARBA" id="ARBA00022679"/>
    </source>
</evidence>
<reference evidence="3 4" key="1">
    <citation type="submission" date="2019-04" db="EMBL/GenBank/DDBJ databases">
        <title>genome sequence of strain W3.</title>
        <authorList>
            <person name="Gao J."/>
            <person name="Sun J."/>
        </authorList>
    </citation>
    <scope>NUCLEOTIDE SEQUENCE [LARGE SCALE GENOMIC DNA]</scope>
    <source>
        <strain evidence="3 4">W3</strain>
    </source>
</reference>
<accession>A0A4S8PVB2</accession>
<comment type="caution">
    <text evidence="3">The sequence shown here is derived from an EMBL/GenBank/DDBJ whole genome shotgun (WGS) entry which is preliminary data.</text>
</comment>
<dbReference type="AlphaFoldDB" id="A0A4S8PVB2"/>
<dbReference type="Pfam" id="PF13692">
    <property type="entry name" value="Glyco_trans_1_4"/>
    <property type="match status" value="1"/>
</dbReference>
<dbReference type="Pfam" id="PF13439">
    <property type="entry name" value="Glyco_transf_4"/>
    <property type="match status" value="1"/>
</dbReference>
<evidence type="ECO:0000259" key="2">
    <source>
        <dbReference type="Pfam" id="PF13439"/>
    </source>
</evidence>
<dbReference type="GO" id="GO:0016757">
    <property type="term" value="F:glycosyltransferase activity"/>
    <property type="evidence" value="ECO:0007669"/>
    <property type="project" value="UniProtKB-ARBA"/>
</dbReference>
<dbReference type="PANTHER" id="PTHR46401:SF2">
    <property type="entry name" value="GLYCOSYLTRANSFERASE WBBK-RELATED"/>
    <property type="match status" value="1"/>
</dbReference>
<feature type="domain" description="Glycosyltransferase subfamily 4-like N-terminal" evidence="2">
    <location>
        <begin position="77"/>
        <end position="157"/>
    </location>
</feature>
<dbReference type="GO" id="GO:0009103">
    <property type="term" value="P:lipopolysaccharide biosynthetic process"/>
    <property type="evidence" value="ECO:0007669"/>
    <property type="project" value="TreeGrafter"/>
</dbReference>
<dbReference type="InterPro" id="IPR028098">
    <property type="entry name" value="Glyco_trans_4-like_N"/>
</dbReference>
<keyword evidence="1 3" id="KW-0808">Transferase</keyword>
<dbReference type="Gene3D" id="3.40.50.2000">
    <property type="entry name" value="Glycogen Phosphorylase B"/>
    <property type="match status" value="2"/>
</dbReference>
<dbReference type="CDD" id="cd03801">
    <property type="entry name" value="GT4_PimA-like"/>
    <property type="match status" value="1"/>
</dbReference>
<organism evidence="3 4">
    <name type="scientific">Rhizobium rosettiformans W3</name>
    <dbReference type="NCBI Taxonomy" id="538378"/>
    <lineage>
        <taxon>Bacteria</taxon>
        <taxon>Pseudomonadati</taxon>
        <taxon>Pseudomonadota</taxon>
        <taxon>Alphaproteobacteria</taxon>
        <taxon>Hyphomicrobiales</taxon>
        <taxon>Rhizobiaceae</taxon>
        <taxon>Rhizobium/Agrobacterium group</taxon>
        <taxon>Rhizobium</taxon>
    </lineage>
</organism>
<evidence type="ECO:0000313" key="3">
    <source>
        <dbReference type="EMBL" id="THV33712.1"/>
    </source>
</evidence>
<dbReference type="RefSeq" id="WP_136542360.1">
    <property type="nucleotide sequence ID" value="NZ_STGU01000010.1"/>
</dbReference>
<proteinExistence type="predicted"/>
<dbReference type="PANTHER" id="PTHR46401">
    <property type="entry name" value="GLYCOSYLTRANSFERASE WBBK-RELATED"/>
    <property type="match status" value="1"/>
</dbReference>
<gene>
    <name evidence="3" type="ORF">FAA86_16960</name>
</gene>
<sequence>MSRSLVFAYPGDLSLKTGGYGYDRKVIEGLKQIGWEVELLGLGDGFPAPSDTTLDRAGESLSALPEGSLVVMDGLAFGVLEGFALKEAERLRMVALVHHPLALETGLTEEEQRRFRESERKALSAARHVIVTSPMTARELVANYDVGASHITVALPGTEKASTVPPQNSVPNILSVGTLSRRKGHDVLLSALKQVEDLHWKATIVGSKTLDPATSNALADQVDRLELGQRVELAGEVEEPRTYFAKADIFALASRYEGYGMVFAEALSHGLPIVACHAGAVPEVVPEEAGFLVPVDDVDAFSAALRRLLSDPEERSAKAEGARRAGAILPDWAETAKIISNALDKIS</sequence>
<dbReference type="SUPFAM" id="SSF53756">
    <property type="entry name" value="UDP-Glycosyltransferase/glycogen phosphorylase"/>
    <property type="match status" value="1"/>
</dbReference>
<protein>
    <submittedName>
        <fullName evidence="3">Glycosyltransferase family 4 protein</fullName>
    </submittedName>
</protein>
<dbReference type="EMBL" id="STGU01000010">
    <property type="protein sequence ID" value="THV33712.1"/>
    <property type="molecule type" value="Genomic_DNA"/>
</dbReference>